<organism evidence="2 3">
    <name type="scientific">Cyclostephanos tholiformis</name>
    <dbReference type="NCBI Taxonomy" id="382380"/>
    <lineage>
        <taxon>Eukaryota</taxon>
        <taxon>Sar</taxon>
        <taxon>Stramenopiles</taxon>
        <taxon>Ochrophyta</taxon>
        <taxon>Bacillariophyta</taxon>
        <taxon>Coscinodiscophyceae</taxon>
        <taxon>Thalassiosirophycidae</taxon>
        <taxon>Stephanodiscales</taxon>
        <taxon>Stephanodiscaceae</taxon>
        <taxon>Cyclostephanos</taxon>
    </lineage>
</organism>
<feature type="region of interest" description="Disordered" evidence="1">
    <location>
        <begin position="18"/>
        <end position="78"/>
    </location>
</feature>
<accession>A0ABD3RSW3</accession>
<protein>
    <submittedName>
        <fullName evidence="2">Uncharacterized protein</fullName>
    </submittedName>
</protein>
<feature type="compositionally biased region" description="Low complexity" evidence="1">
    <location>
        <begin position="18"/>
        <end position="28"/>
    </location>
</feature>
<dbReference type="EMBL" id="JALLPB020000168">
    <property type="protein sequence ID" value="KAL3816034.1"/>
    <property type="molecule type" value="Genomic_DNA"/>
</dbReference>
<evidence type="ECO:0000256" key="1">
    <source>
        <dbReference type="SAM" id="MobiDB-lite"/>
    </source>
</evidence>
<gene>
    <name evidence="2" type="ORF">ACHAXA_010339</name>
</gene>
<reference evidence="2 3" key="1">
    <citation type="submission" date="2024-10" db="EMBL/GenBank/DDBJ databases">
        <title>Updated reference genomes for cyclostephanoid diatoms.</title>
        <authorList>
            <person name="Roberts W.R."/>
            <person name="Alverson A.J."/>
        </authorList>
    </citation>
    <scope>NUCLEOTIDE SEQUENCE [LARGE SCALE GENOMIC DNA]</scope>
    <source>
        <strain evidence="2 3">AJA228-03</strain>
    </source>
</reference>
<name>A0ABD3RSW3_9STRA</name>
<evidence type="ECO:0000313" key="3">
    <source>
        <dbReference type="Proteomes" id="UP001530377"/>
    </source>
</evidence>
<feature type="compositionally biased region" description="Acidic residues" evidence="1">
    <location>
        <begin position="63"/>
        <end position="78"/>
    </location>
</feature>
<sequence length="446" mass="50995">MSFAVSMTNVMIGLRGESSSSVSSYDVATDADDDSPLLLPRLDRDRMGGDMEADDRDNRDDGNDIDDGEDDDIDENYDDNVVDGELVTRILRGETRFPIPERGLGSGGKERGLKFAPGTLNLSRAESLRYCFVNSTHYRGHLSDRPQSLVSLSDVHKLIYRNNPKSSSSSARHAMQDFFEGRDHRMKHDELEEKVHEMGYSMISFVRDPLSRFYSSYDEAYFRMGPWMGGGHIVDDKPRVKKAYLENRHRVDKYPYLYTGFGTIDDFRRKYCPENLLSRGRFLECNNVPSIDDGDLATRFEKFVRDYSGLDPFDIQCVLNLQVSNLVFTTGEPFPFTAIYNSTDAERGWQEIAKQRGVVIPNGEMTHGRKITRRFNVSMVSDATKRKICRIMALDYCCLNIALPRECSDGVNYDDGEVVYCSVERRDDETMKYALESMVIHPWKDP</sequence>
<dbReference type="AlphaFoldDB" id="A0ABD3RSW3"/>
<keyword evidence="3" id="KW-1185">Reference proteome</keyword>
<dbReference type="Proteomes" id="UP001530377">
    <property type="component" value="Unassembled WGS sequence"/>
</dbReference>
<comment type="caution">
    <text evidence="2">The sequence shown here is derived from an EMBL/GenBank/DDBJ whole genome shotgun (WGS) entry which is preliminary data.</text>
</comment>
<proteinExistence type="predicted"/>
<evidence type="ECO:0000313" key="2">
    <source>
        <dbReference type="EMBL" id="KAL3816034.1"/>
    </source>
</evidence>